<keyword evidence="2" id="KW-1185">Reference proteome</keyword>
<name>A0ABR6ZKP9_9BURK</name>
<protein>
    <submittedName>
        <fullName evidence="1">Uncharacterized protein</fullName>
    </submittedName>
</protein>
<proteinExistence type="predicted"/>
<dbReference type="EMBL" id="JACOGF010000001">
    <property type="protein sequence ID" value="MBC3916475.1"/>
    <property type="molecule type" value="Genomic_DNA"/>
</dbReference>
<sequence length="178" mass="20499">MFEIKNISLTLKELGEIGRAGGVAQFRQTETIIATTQLPEFDDYVVNVFAPKNHIFGNFDRYWNLIASEHQYFQPLIKPERIEQTDLMLTKIIHLAGHKKKSNFSRNMMGLWTKRSAFDENSAPSDTSFCDHRHFSILVPQEDLNATFAHFAKQVVVFGDKSFVFMDDEARPGEARRV</sequence>
<dbReference type="RefSeq" id="WP_186945692.1">
    <property type="nucleotide sequence ID" value="NZ_JACOGF010000001.1"/>
</dbReference>
<dbReference type="Proteomes" id="UP000650424">
    <property type="component" value="Unassembled WGS sequence"/>
</dbReference>
<evidence type="ECO:0000313" key="1">
    <source>
        <dbReference type="EMBL" id="MBC3916475.1"/>
    </source>
</evidence>
<accession>A0ABR6ZKP9</accession>
<organism evidence="1 2">
    <name type="scientific">Undibacterium hunanense</name>
    <dbReference type="NCBI Taxonomy" id="2762292"/>
    <lineage>
        <taxon>Bacteria</taxon>
        <taxon>Pseudomonadati</taxon>
        <taxon>Pseudomonadota</taxon>
        <taxon>Betaproteobacteria</taxon>
        <taxon>Burkholderiales</taxon>
        <taxon>Oxalobacteraceae</taxon>
        <taxon>Undibacterium</taxon>
    </lineage>
</organism>
<evidence type="ECO:0000313" key="2">
    <source>
        <dbReference type="Proteomes" id="UP000650424"/>
    </source>
</evidence>
<comment type="caution">
    <text evidence="1">The sequence shown here is derived from an EMBL/GenBank/DDBJ whole genome shotgun (WGS) entry which is preliminary data.</text>
</comment>
<gene>
    <name evidence="1" type="ORF">H8L32_03165</name>
</gene>
<reference evidence="1 2" key="1">
    <citation type="submission" date="2020-08" db="EMBL/GenBank/DDBJ databases">
        <title>Novel species isolated from subtropical streams in China.</title>
        <authorList>
            <person name="Lu H."/>
        </authorList>
    </citation>
    <scope>NUCLEOTIDE SEQUENCE [LARGE SCALE GENOMIC DNA]</scope>
    <source>
        <strain evidence="1 2">CY18W</strain>
    </source>
</reference>